<accession>A0A4V2V125</accession>
<dbReference type="UniPathway" id="UPA00042">
    <property type="reaction ID" value="UER00497"/>
</dbReference>
<sequence>MKSLARPLRARIHLDAVRHNYRQAKHLASPARALAVIKANGYGHGAVALAQALTDEADGFAVACVDEALELRESGIHNPILLLEGVFHPDEIAVVDQAGLWMAVHCREQLEWVLASRPSRPLICWLKMDSGMHRVGLAPDDFAASHARLAACPHVGKIVAMSHFARADEPEHPYTAHQIAVFEQGLAGLALPRSLANSAGILAWPQTHGDWIRPGIMLYGLSPLPDAHPVGLQPAMTLESALISVRDLQPGEPVGYGGRFVCERPTRVGVAAIGYADGYPRHACDGTPVAVNGQRTRLIGRVSMDMITLDLTELPDARPGDPVELWGTTISAHEVAESSDTIAYQLFTGISRRVPLFHHSLTNGVAS</sequence>
<dbReference type="Gene3D" id="3.20.20.10">
    <property type="entry name" value="Alanine racemase"/>
    <property type="match status" value="1"/>
</dbReference>
<dbReference type="PRINTS" id="PR00992">
    <property type="entry name" value="ALARACEMASE"/>
</dbReference>
<dbReference type="GO" id="GO:0005829">
    <property type="term" value="C:cytosol"/>
    <property type="evidence" value="ECO:0007669"/>
    <property type="project" value="TreeGrafter"/>
</dbReference>
<dbReference type="InterPro" id="IPR020622">
    <property type="entry name" value="Ala_racemase_pyridoxalP-BS"/>
</dbReference>
<feature type="binding site" evidence="5 7">
    <location>
        <position position="134"/>
    </location>
    <ligand>
        <name>substrate</name>
    </ligand>
</feature>
<dbReference type="RefSeq" id="WP_132978048.1">
    <property type="nucleotide sequence ID" value="NZ_SMAO01000008.1"/>
</dbReference>
<dbReference type="PANTHER" id="PTHR30511">
    <property type="entry name" value="ALANINE RACEMASE"/>
    <property type="match status" value="1"/>
</dbReference>
<feature type="binding site" evidence="5 7">
    <location>
        <position position="304"/>
    </location>
    <ligand>
        <name>substrate</name>
    </ligand>
</feature>
<dbReference type="InterPro" id="IPR009006">
    <property type="entry name" value="Ala_racemase/Decarboxylase_C"/>
</dbReference>
<feature type="domain" description="Alanine racemase C-terminal" evidence="8">
    <location>
        <begin position="235"/>
        <end position="359"/>
    </location>
</feature>
<dbReference type="InterPro" id="IPR029066">
    <property type="entry name" value="PLP-binding_barrel"/>
</dbReference>
<gene>
    <name evidence="9" type="ORF">EDC35_108149</name>
</gene>
<dbReference type="AlphaFoldDB" id="A0A4V2V125"/>
<proteinExistence type="inferred from homology"/>
<evidence type="ECO:0000256" key="6">
    <source>
        <dbReference type="PIRSR" id="PIRSR600821-50"/>
    </source>
</evidence>
<feature type="active site" description="Proton acceptor; specific for L-alanine" evidence="5">
    <location>
        <position position="256"/>
    </location>
</feature>
<comment type="cofactor">
    <cofactor evidence="2 5 6">
        <name>pyridoxal 5'-phosphate</name>
        <dbReference type="ChEBI" id="CHEBI:597326"/>
    </cofactor>
</comment>
<keyword evidence="4 5" id="KW-0413">Isomerase</keyword>
<comment type="pathway">
    <text evidence="5">Amino-acid biosynthesis; D-alanine biosynthesis; D-alanine from L-alanine: step 1/1.</text>
</comment>
<dbReference type="GO" id="GO:0030632">
    <property type="term" value="P:D-alanine biosynthetic process"/>
    <property type="evidence" value="ECO:0007669"/>
    <property type="project" value="UniProtKB-UniRule"/>
</dbReference>
<evidence type="ECO:0000256" key="4">
    <source>
        <dbReference type="ARBA" id="ARBA00023235"/>
    </source>
</evidence>
<feature type="active site" description="Proton acceptor; specific for D-alanine" evidence="5">
    <location>
        <position position="38"/>
    </location>
</feature>
<comment type="catalytic activity">
    <reaction evidence="1 5">
        <text>L-alanine = D-alanine</text>
        <dbReference type="Rhea" id="RHEA:20249"/>
        <dbReference type="ChEBI" id="CHEBI:57416"/>
        <dbReference type="ChEBI" id="CHEBI:57972"/>
        <dbReference type="EC" id="5.1.1.1"/>
    </reaction>
</comment>
<dbReference type="NCBIfam" id="TIGR00492">
    <property type="entry name" value="alr"/>
    <property type="match status" value="1"/>
</dbReference>
<dbReference type="OrthoDB" id="9813814at2"/>
<protein>
    <recommendedName>
        <fullName evidence="5">Alanine racemase</fullName>
        <ecNumber evidence="5">5.1.1.1</ecNumber>
    </recommendedName>
</protein>
<evidence type="ECO:0000256" key="1">
    <source>
        <dbReference type="ARBA" id="ARBA00000316"/>
    </source>
</evidence>
<dbReference type="CDD" id="cd06827">
    <property type="entry name" value="PLPDE_III_AR_proteobact"/>
    <property type="match status" value="1"/>
</dbReference>
<reference evidence="9 10" key="1">
    <citation type="submission" date="2019-03" db="EMBL/GenBank/DDBJ databases">
        <title>Genomic Encyclopedia of Type Strains, Phase IV (KMG-IV): sequencing the most valuable type-strain genomes for metagenomic binning, comparative biology and taxonomic classification.</title>
        <authorList>
            <person name="Goeker M."/>
        </authorList>
    </citation>
    <scope>NUCLEOTIDE SEQUENCE [LARGE SCALE GENOMIC DNA]</scope>
    <source>
        <strain evidence="9 10">DSM 13587</strain>
    </source>
</reference>
<evidence type="ECO:0000313" key="9">
    <source>
        <dbReference type="EMBL" id="TCT19542.1"/>
    </source>
</evidence>
<dbReference type="GO" id="GO:0030170">
    <property type="term" value="F:pyridoxal phosphate binding"/>
    <property type="evidence" value="ECO:0007669"/>
    <property type="project" value="UniProtKB-UniRule"/>
</dbReference>
<comment type="similarity">
    <text evidence="5">Belongs to the alanine racemase family.</text>
</comment>
<dbReference type="Pfam" id="PF00842">
    <property type="entry name" value="Ala_racemase_C"/>
    <property type="match status" value="1"/>
</dbReference>
<dbReference type="Gene3D" id="2.40.37.10">
    <property type="entry name" value="Lyase, Ornithine Decarboxylase, Chain A, domain 1"/>
    <property type="match status" value="1"/>
</dbReference>
<dbReference type="FunFam" id="3.20.20.10:FF:000002">
    <property type="entry name" value="Alanine racemase"/>
    <property type="match status" value="1"/>
</dbReference>
<dbReference type="PROSITE" id="PS00395">
    <property type="entry name" value="ALANINE_RACEMASE"/>
    <property type="match status" value="1"/>
</dbReference>
<dbReference type="InterPro" id="IPR001608">
    <property type="entry name" value="Ala_racemase_N"/>
</dbReference>
<organism evidence="9 10">
    <name type="scientific">Thiobaca trueperi</name>
    <dbReference type="NCBI Taxonomy" id="127458"/>
    <lineage>
        <taxon>Bacteria</taxon>
        <taxon>Pseudomonadati</taxon>
        <taxon>Pseudomonadota</taxon>
        <taxon>Gammaproteobacteria</taxon>
        <taxon>Chromatiales</taxon>
        <taxon>Chromatiaceae</taxon>
        <taxon>Thiobaca</taxon>
    </lineage>
</organism>
<evidence type="ECO:0000256" key="3">
    <source>
        <dbReference type="ARBA" id="ARBA00022898"/>
    </source>
</evidence>
<dbReference type="SMART" id="SM01005">
    <property type="entry name" value="Ala_racemase_C"/>
    <property type="match status" value="1"/>
</dbReference>
<comment type="caution">
    <text evidence="9">The sequence shown here is derived from an EMBL/GenBank/DDBJ whole genome shotgun (WGS) entry which is preliminary data.</text>
</comment>
<dbReference type="EMBL" id="SMAO01000008">
    <property type="protein sequence ID" value="TCT19542.1"/>
    <property type="molecule type" value="Genomic_DNA"/>
</dbReference>
<feature type="modified residue" description="N6-(pyridoxal phosphate)lysine" evidence="5 6">
    <location>
        <position position="38"/>
    </location>
</feature>
<evidence type="ECO:0000256" key="5">
    <source>
        <dbReference type="HAMAP-Rule" id="MF_01201"/>
    </source>
</evidence>
<dbReference type="InterPro" id="IPR011079">
    <property type="entry name" value="Ala_racemase_C"/>
</dbReference>
<dbReference type="HAMAP" id="MF_01201">
    <property type="entry name" value="Ala_racemase"/>
    <property type="match status" value="1"/>
</dbReference>
<keyword evidence="3 5" id="KW-0663">Pyridoxal phosphate</keyword>
<dbReference type="Pfam" id="PF01168">
    <property type="entry name" value="Ala_racemase_N"/>
    <property type="match status" value="1"/>
</dbReference>
<dbReference type="SUPFAM" id="SSF51419">
    <property type="entry name" value="PLP-binding barrel"/>
    <property type="match status" value="1"/>
</dbReference>
<evidence type="ECO:0000313" key="10">
    <source>
        <dbReference type="Proteomes" id="UP000295717"/>
    </source>
</evidence>
<dbReference type="InterPro" id="IPR000821">
    <property type="entry name" value="Ala_racemase"/>
</dbReference>
<dbReference type="EC" id="5.1.1.1" evidence="5"/>
<dbReference type="Proteomes" id="UP000295717">
    <property type="component" value="Unassembled WGS sequence"/>
</dbReference>
<comment type="function">
    <text evidence="5">Catalyzes the interconversion of L-alanine and D-alanine. May also act on other amino acids.</text>
</comment>
<evidence type="ECO:0000256" key="2">
    <source>
        <dbReference type="ARBA" id="ARBA00001933"/>
    </source>
</evidence>
<dbReference type="GO" id="GO:0008784">
    <property type="term" value="F:alanine racemase activity"/>
    <property type="evidence" value="ECO:0007669"/>
    <property type="project" value="UniProtKB-UniRule"/>
</dbReference>
<name>A0A4V2V125_9GAMM</name>
<dbReference type="SUPFAM" id="SSF50621">
    <property type="entry name" value="Alanine racemase C-terminal domain-like"/>
    <property type="match status" value="1"/>
</dbReference>
<dbReference type="PANTHER" id="PTHR30511:SF0">
    <property type="entry name" value="ALANINE RACEMASE, CATABOLIC-RELATED"/>
    <property type="match status" value="1"/>
</dbReference>
<evidence type="ECO:0000256" key="7">
    <source>
        <dbReference type="PIRSR" id="PIRSR600821-52"/>
    </source>
</evidence>
<evidence type="ECO:0000259" key="8">
    <source>
        <dbReference type="SMART" id="SM01005"/>
    </source>
</evidence>
<keyword evidence="10" id="KW-1185">Reference proteome</keyword>